<organism evidence="1 2">
    <name type="scientific">Fictibacillus arsenicus</name>
    <dbReference type="NCBI Taxonomy" id="255247"/>
    <lineage>
        <taxon>Bacteria</taxon>
        <taxon>Bacillati</taxon>
        <taxon>Bacillota</taxon>
        <taxon>Bacilli</taxon>
        <taxon>Bacillales</taxon>
        <taxon>Fictibacillaceae</taxon>
        <taxon>Fictibacillus</taxon>
    </lineage>
</organism>
<sequence>MSQNAYIKLVPASEKQIITIEEIKDMFHYYKSITSKTGEQLSWGYSEAAFPYTIEEKEEANNEWFYLKGIDSRKNRYILIGVGFEQKYSETDSSENQQCYIQVQLTDISTHGDKGKANEFCKFLAAKLKGELHLFNGRVMYYYPKK</sequence>
<evidence type="ECO:0000313" key="1">
    <source>
        <dbReference type="EMBL" id="OOE12082.1"/>
    </source>
</evidence>
<dbReference type="InterPro" id="IPR015062">
    <property type="entry name" value="DUF1885"/>
</dbReference>
<dbReference type="SUPFAM" id="SSF111171">
    <property type="entry name" value="Rbstp2229 protein"/>
    <property type="match status" value="1"/>
</dbReference>
<dbReference type="Proteomes" id="UP000188597">
    <property type="component" value="Unassembled WGS sequence"/>
</dbReference>
<dbReference type="OrthoDB" id="2966171at2"/>
<accession>A0A1V3G6S6</accession>
<dbReference type="Pfam" id="PF08968">
    <property type="entry name" value="DUF1885"/>
    <property type="match status" value="1"/>
</dbReference>
<dbReference type="Gene3D" id="1.20.5.850">
    <property type="entry name" value="Rbstp2229 protein"/>
    <property type="match status" value="1"/>
</dbReference>
<reference evidence="1 2" key="1">
    <citation type="submission" date="2016-11" db="EMBL/GenBank/DDBJ databases">
        <authorList>
            <person name="Jaros S."/>
            <person name="Januszkiewicz K."/>
            <person name="Wedrychowicz H."/>
        </authorList>
    </citation>
    <scope>NUCLEOTIDE SEQUENCE [LARGE SCALE GENOMIC DNA]</scope>
    <source>
        <strain evidence="1 2">Con a/3</strain>
    </source>
</reference>
<dbReference type="RefSeq" id="WP_077361560.1">
    <property type="nucleotide sequence ID" value="NZ_MQMF01000002.1"/>
</dbReference>
<evidence type="ECO:0000313" key="2">
    <source>
        <dbReference type="Proteomes" id="UP000188597"/>
    </source>
</evidence>
<dbReference type="InterPro" id="IPR036294">
    <property type="entry name" value="Rbstp2229-like_sf"/>
</dbReference>
<comment type="caution">
    <text evidence="1">The sequence shown here is derived from an EMBL/GenBank/DDBJ whole genome shotgun (WGS) entry which is preliminary data.</text>
</comment>
<evidence type="ECO:0008006" key="3">
    <source>
        <dbReference type="Google" id="ProtNLM"/>
    </source>
</evidence>
<dbReference type="EMBL" id="MQMF01000002">
    <property type="protein sequence ID" value="OOE12082.1"/>
    <property type="molecule type" value="Genomic_DNA"/>
</dbReference>
<protein>
    <recommendedName>
        <fullName evidence="3">DUF1885 domain-containing protein</fullName>
    </recommendedName>
</protein>
<name>A0A1V3G6S6_9BACL</name>
<dbReference type="AlphaFoldDB" id="A0A1V3G6S6"/>
<proteinExistence type="predicted"/>
<dbReference type="Gene3D" id="3.30.310.120">
    <property type="entry name" value="Rbstp2229 like protein"/>
    <property type="match status" value="1"/>
</dbReference>
<gene>
    <name evidence="1" type="ORF">UN64_08160</name>
</gene>